<evidence type="ECO:0000313" key="2">
    <source>
        <dbReference type="EMBL" id="MFC5834409.1"/>
    </source>
</evidence>
<dbReference type="RefSeq" id="WP_379523822.1">
    <property type="nucleotide sequence ID" value="NZ_JBHSPA010000112.1"/>
</dbReference>
<sequence length="528" mass="57847">MREMAQVDARLRAVQPQAWLDRGVLENHADLVAPLDRDRLARTWIQGRYRLVVAAKCGALAVEDCVRLTGAATVHISRRIPLGTVVAAPAASPGIPLSLPPLTGLVPGLITVWLLFVGIRMWAQRASREAFRVGVDDGRLRNVDASARRLRSRNRGRRWGQILIGLCLITVLGEILLVAREARVDVAGLLTGVVLGAGGLLVLRRCAHPSLTATWLFRHRRRIASPSLRRVASVSLSMILGILVTALPFAGLIGVLLISLVEPVQAVGRFVAYGVVLAVMAGFLLDRAAQRLRARNTHEVLKSDDRPHFLYLRNFGDDAMTVPVSGLARRGPWQILTGWVNPTRTARFEETLARALSRYGPVIAVDPPGSRLPKLGAAKTTLPHNDWQNQVEKWAANAYGVVVSGTPAEINPGLKWELQMIAEHLPHDRILLVLGSWRKIELYHRFAAFLGEVSKYKVFRSLADGWVTDGVLILARLPAPGDGSWCGWGATSRTAWSYTAAIDEAFALLDSHWSKAHRAGTTDNGYSP</sequence>
<protein>
    <submittedName>
        <fullName evidence="2">Uncharacterized protein</fullName>
    </submittedName>
</protein>
<evidence type="ECO:0000313" key="3">
    <source>
        <dbReference type="Proteomes" id="UP001596058"/>
    </source>
</evidence>
<feature type="transmembrane region" description="Helical" evidence="1">
    <location>
        <begin position="186"/>
        <end position="207"/>
    </location>
</feature>
<reference evidence="3" key="1">
    <citation type="journal article" date="2019" name="Int. J. Syst. Evol. Microbiol.">
        <title>The Global Catalogue of Microorganisms (GCM) 10K type strain sequencing project: providing services to taxonomists for standard genome sequencing and annotation.</title>
        <authorList>
            <consortium name="The Broad Institute Genomics Platform"/>
            <consortium name="The Broad Institute Genome Sequencing Center for Infectious Disease"/>
            <person name="Wu L."/>
            <person name="Ma J."/>
        </authorList>
    </citation>
    <scope>NUCLEOTIDE SEQUENCE [LARGE SCALE GENOMIC DNA]</scope>
    <source>
        <strain evidence="3">CCUG 53903</strain>
    </source>
</reference>
<comment type="caution">
    <text evidence="2">The sequence shown here is derived from an EMBL/GenBank/DDBJ whole genome shotgun (WGS) entry which is preliminary data.</text>
</comment>
<organism evidence="2 3">
    <name type="scientific">Nonomuraea insulae</name>
    <dbReference type="NCBI Taxonomy" id="1616787"/>
    <lineage>
        <taxon>Bacteria</taxon>
        <taxon>Bacillati</taxon>
        <taxon>Actinomycetota</taxon>
        <taxon>Actinomycetes</taxon>
        <taxon>Streptosporangiales</taxon>
        <taxon>Streptosporangiaceae</taxon>
        <taxon>Nonomuraea</taxon>
    </lineage>
</organism>
<gene>
    <name evidence="2" type="ORF">ACFPZ3_62095</name>
</gene>
<feature type="transmembrane region" description="Helical" evidence="1">
    <location>
        <begin position="159"/>
        <end position="180"/>
    </location>
</feature>
<accession>A0ABW1D9B3</accession>
<evidence type="ECO:0000256" key="1">
    <source>
        <dbReference type="SAM" id="Phobius"/>
    </source>
</evidence>
<keyword evidence="1" id="KW-0472">Membrane</keyword>
<keyword evidence="3" id="KW-1185">Reference proteome</keyword>
<dbReference type="EMBL" id="JBHSPA010000112">
    <property type="protein sequence ID" value="MFC5834409.1"/>
    <property type="molecule type" value="Genomic_DNA"/>
</dbReference>
<name>A0ABW1D9B3_9ACTN</name>
<feature type="transmembrane region" description="Helical" evidence="1">
    <location>
        <begin position="102"/>
        <end position="123"/>
    </location>
</feature>
<feature type="transmembrane region" description="Helical" evidence="1">
    <location>
        <begin position="228"/>
        <end position="261"/>
    </location>
</feature>
<keyword evidence="1" id="KW-1133">Transmembrane helix</keyword>
<dbReference type="Proteomes" id="UP001596058">
    <property type="component" value="Unassembled WGS sequence"/>
</dbReference>
<keyword evidence="1" id="KW-0812">Transmembrane</keyword>
<proteinExistence type="predicted"/>
<feature type="transmembrane region" description="Helical" evidence="1">
    <location>
        <begin position="267"/>
        <end position="285"/>
    </location>
</feature>